<dbReference type="CDD" id="cd18785">
    <property type="entry name" value="SF2_C"/>
    <property type="match status" value="1"/>
</dbReference>
<reference evidence="4" key="1">
    <citation type="journal article" date="2020" name="Microbiol. Resour. Announc.">
        <title>Complete Genome Sequence of Adlercreutzia sp. Strain 8CFCBH1, a Potent Producer of Equol, Isolated from Healthy Japanese Feces.</title>
        <authorList>
            <person name="Ogata Y."/>
            <person name="Sakamoto M."/>
            <person name="Ohkuma M."/>
            <person name="Hattori M."/>
            <person name="Suda W."/>
        </authorList>
    </citation>
    <scope>NUCLEOTIDE SEQUENCE [LARGE SCALE GENOMIC DNA]</scope>
    <source>
        <strain evidence="4">8CFCBH1</strain>
    </source>
</reference>
<evidence type="ECO:0000313" key="3">
    <source>
        <dbReference type="EMBL" id="BCA89111.1"/>
    </source>
</evidence>
<dbReference type="Pfam" id="PF04851">
    <property type="entry name" value="ResIII"/>
    <property type="match status" value="1"/>
</dbReference>
<dbReference type="KEGG" id="ahat:ADCFC_17300"/>
<dbReference type="CDD" id="cd09126">
    <property type="entry name" value="PLDc_C_DEXD_like"/>
    <property type="match status" value="1"/>
</dbReference>
<keyword evidence="3" id="KW-0067">ATP-binding</keyword>
<reference evidence="4" key="2">
    <citation type="submission" date="2020-03" db="EMBL/GenBank/DDBJ databases">
        <title>Complete Genome Sequence of Adlercreutzia sp. strain 8CFCBH1 Producing Equol, Isolated from Healthy Japanese Feces.</title>
        <authorList>
            <person name="Ogata Y."/>
            <person name="Sakamoto M."/>
            <person name="Ohkuma M."/>
            <person name="Hattori M."/>
            <person name="Suda W."/>
        </authorList>
    </citation>
    <scope>NUCLEOTIDE SEQUENCE [LARGE SCALE GENOMIC DNA]</scope>
    <source>
        <strain evidence="4">8CFCBH1</strain>
    </source>
</reference>
<dbReference type="GO" id="GO:0004386">
    <property type="term" value="F:helicase activity"/>
    <property type="evidence" value="ECO:0007669"/>
    <property type="project" value="UniProtKB-KW"/>
</dbReference>
<feature type="domain" description="Helicase ATP-binding" evidence="2">
    <location>
        <begin position="467"/>
        <end position="639"/>
    </location>
</feature>
<evidence type="ECO:0000313" key="4">
    <source>
        <dbReference type="Proteomes" id="UP000501727"/>
    </source>
</evidence>
<dbReference type="SUPFAM" id="SSF56024">
    <property type="entry name" value="Phospholipase D/nuclease"/>
    <property type="match status" value="1"/>
</dbReference>
<feature type="region of interest" description="Disordered" evidence="1">
    <location>
        <begin position="532"/>
        <end position="554"/>
    </location>
</feature>
<dbReference type="GO" id="GO:0005829">
    <property type="term" value="C:cytosol"/>
    <property type="evidence" value="ECO:0007669"/>
    <property type="project" value="TreeGrafter"/>
</dbReference>
<dbReference type="InterPro" id="IPR014001">
    <property type="entry name" value="Helicase_ATP-bd"/>
</dbReference>
<gene>
    <name evidence="3" type="ORF">ADCFC_16080</name>
</gene>
<dbReference type="PANTHER" id="PTHR47396:SF1">
    <property type="entry name" value="ATP-DEPENDENT HELICASE IRC3-RELATED"/>
    <property type="match status" value="1"/>
</dbReference>
<dbReference type="Pfam" id="PF00271">
    <property type="entry name" value="Helicase_C"/>
    <property type="match status" value="1"/>
</dbReference>
<keyword evidence="4" id="KW-1185">Reference proteome</keyword>
<dbReference type="Proteomes" id="UP000501727">
    <property type="component" value="Chromosome"/>
</dbReference>
<dbReference type="Gene3D" id="3.40.50.300">
    <property type="entry name" value="P-loop containing nucleotide triphosphate hydrolases"/>
    <property type="match status" value="2"/>
</dbReference>
<sequence length="998" mass="110093">MGELSKYALFDGRLYTCLGIIPHVRDGLVSAVVLCESPEGERRYATGEEWSCASRAFDEEASAQGLVTAASPAPDKLRLFRSLFKGREDVHAHGYRRRDGGIAYAPACANEWARGVCPKCQNVRSKCADCPSWSFAPLNDRELIDHFKGRDPSFKDVVGLYVLDSECKTSVLVADFDKTGWQKAVSAYRDAAERLGVPVAVERSRSGNGGHAWIFFDEPIAASLARDLGSAVISEGMAHDESLSFSSYDRMFPTQSTIPAGGFGNLIALPFQGAAQRQGNSVFVDKAFEPYEDQWLFLSKVVKVSEEKAKEVVRRSAGGPLGGLAYGRQIAGSDSDGEPWKCPKRALLTPRDFPTMVHIIKADMLYVSKEGLSPAARNRLLRLAAFGNPEFYRAQAMRQSVFGKPRIICLAEERGGHIALPRGAEKKLVELLKESGVPYRVSDERFVGPGIRVSFNGELRDGQSEAVERLLGFENGILSAPTGFGKTVIGAAVIAQLKTPTLVIVPKTALVPQWKARLGEFLDIDEELPPLLTPTGRKSRRKRSPIGQIGGGKNERSGIIDIATFQSLVEKDEEGYPRAKDFVKEYGLVIVDECHHGAAPQLERILKAVNARNVYGLSATPKRADGLEGITYLLCGPVRVQIDPKQQARLQNYRRVLRPRFTGIRLPDLEAGASYSQVLEKLCAHDKRNALIVEDVHEAVTAGRTPLVVSKRKDHARMIHHALRSLGLDARLLIGEGTPKQRREAIERAKRSEDGQPFILVATESYLGEGFDMPQLDALFLTTPIAWDGNVTQQSGRLHREFEGKTEVVVYDYVDVSVPMLERMYKKRLKTYGNLGYEVCSSTDEDEGANGGSFIGKGDWLGRFETDIREAKRSILVRAPYASEAAVKKLLPALRDARERGLEVTCAMRKRAASERSDSRDAAAAALLREAGIEATWFEDGPTRLAIIDDALIWYGSLPLLAFPKTDDCSLRLRDAELAAELKDGLWRELDGRSRVDM</sequence>
<evidence type="ECO:0000259" key="2">
    <source>
        <dbReference type="PROSITE" id="PS51192"/>
    </source>
</evidence>
<dbReference type="AlphaFoldDB" id="A0A6F8SMJ3"/>
<keyword evidence="3" id="KW-0378">Hydrolase</keyword>
<dbReference type="GO" id="GO:0016787">
    <property type="term" value="F:hydrolase activity"/>
    <property type="evidence" value="ECO:0007669"/>
    <property type="project" value="InterPro"/>
</dbReference>
<dbReference type="InterPro" id="IPR054347">
    <property type="entry name" value="TOTE_primase"/>
</dbReference>
<keyword evidence="3" id="KW-0547">Nucleotide-binding</keyword>
<dbReference type="PANTHER" id="PTHR47396">
    <property type="entry name" value="TYPE I RESTRICTION ENZYME ECOKI R PROTEIN"/>
    <property type="match status" value="1"/>
</dbReference>
<proteinExistence type="predicted"/>
<keyword evidence="3" id="KW-0347">Helicase</keyword>
<accession>A0A6F8SMJ3</accession>
<dbReference type="GO" id="GO:0005524">
    <property type="term" value="F:ATP binding"/>
    <property type="evidence" value="ECO:0007669"/>
    <property type="project" value="InterPro"/>
</dbReference>
<dbReference type="InterPro" id="IPR027417">
    <property type="entry name" value="P-loop_NTPase"/>
</dbReference>
<dbReference type="InterPro" id="IPR050742">
    <property type="entry name" value="Helicase_Restrict-Modif_Enz"/>
</dbReference>
<dbReference type="EMBL" id="AP022829">
    <property type="protein sequence ID" value="BCA89111.1"/>
    <property type="molecule type" value="Genomic_DNA"/>
</dbReference>
<evidence type="ECO:0000256" key="1">
    <source>
        <dbReference type="SAM" id="MobiDB-lite"/>
    </source>
</evidence>
<dbReference type="CDD" id="cd17926">
    <property type="entry name" value="DEXHc_RE"/>
    <property type="match status" value="1"/>
</dbReference>
<dbReference type="SUPFAM" id="SSF52540">
    <property type="entry name" value="P-loop containing nucleoside triphosphate hydrolases"/>
    <property type="match status" value="2"/>
</dbReference>
<dbReference type="InterPro" id="IPR006935">
    <property type="entry name" value="Helicase/UvrB_N"/>
</dbReference>
<organism evidence="3 4">
    <name type="scientific">Adlercreutzia hattorii</name>
    <dbReference type="NCBI Taxonomy" id="2707299"/>
    <lineage>
        <taxon>Bacteria</taxon>
        <taxon>Bacillati</taxon>
        <taxon>Actinomycetota</taxon>
        <taxon>Coriobacteriia</taxon>
        <taxon>Eggerthellales</taxon>
        <taxon>Eggerthellaceae</taxon>
        <taxon>Adlercreutzia</taxon>
    </lineage>
</organism>
<dbReference type="InterPro" id="IPR001650">
    <property type="entry name" value="Helicase_C-like"/>
</dbReference>
<dbReference type="SMART" id="SM00487">
    <property type="entry name" value="DEXDc"/>
    <property type="match status" value="1"/>
</dbReference>
<dbReference type="Pfam" id="PF22548">
    <property type="entry name" value="AEP-TOTE"/>
    <property type="match status" value="1"/>
</dbReference>
<dbReference type="GO" id="GO:0003677">
    <property type="term" value="F:DNA binding"/>
    <property type="evidence" value="ECO:0007669"/>
    <property type="project" value="InterPro"/>
</dbReference>
<name>A0A6F8SMJ3_9ACTN</name>
<protein>
    <submittedName>
        <fullName evidence="3">Helicase</fullName>
    </submittedName>
</protein>
<dbReference type="Gene3D" id="3.30.870.10">
    <property type="entry name" value="Endonuclease Chain A"/>
    <property type="match status" value="1"/>
</dbReference>
<dbReference type="SMART" id="SM00490">
    <property type="entry name" value="HELICc"/>
    <property type="match status" value="1"/>
</dbReference>
<dbReference type="PROSITE" id="PS51192">
    <property type="entry name" value="HELICASE_ATP_BIND_1"/>
    <property type="match status" value="1"/>
</dbReference>